<feature type="transmembrane region" description="Helical" evidence="1">
    <location>
        <begin position="257"/>
        <end position="275"/>
    </location>
</feature>
<dbReference type="OrthoDB" id="2786532at2"/>
<evidence type="ECO:0000313" key="3">
    <source>
        <dbReference type="Proteomes" id="UP000215459"/>
    </source>
</evidence>
<reference evidence="2 3" key="1">
    <citation type="submission" date="2017-07" db="EMBL/GenBank/DDBJ databases">
        <title>The genome sequence of Paludifilum halophilum highlights mechanisms for microbial adaptation to high salt environemnts.</title>
        <authorList>
            <person name="Belbahri L."/>
        </authorList>
    </citation>
    <scope>NUCLEOTIDE SEQUENCE [LARGE SCALE GENOMIC DNA]</scope>
    <source>
        <strain evidence="2 3">DSM 102817</strain>
    </source>
</reference>
<keyword evidence="1" id="KW-0812">Transmembrane</keyword>
<feature type="transmembrane region" description="Helical" evidence="1">
    <location>
        <begin position="20"/>
        <end position="40"/>
    </location>
</feature>
<evidence type="ECO:0000256" key="1">
    <source>
        <dbReference type="SAM" id="Phobius"/>
    </source>
</evidence>
<dbReference type="RefSeq" id="WP_094263337.1">
    <property type="nucleotide sequence ID" value="NZ_NOWF01000002.1"/>
</dbReference>
<feature type="transmembrane region" description="Helical" evidence="1">
    <location>
        <begin position="99"/>
        <end position="121"/>
    </location>
</feature>
<dbReference type="Proteomes" id="UP000215459">
    <property type="component" value="Unassembled WGS sequence"/>
</dbReference>
<dbReference type="EMBL" id="NOWF01000002">
    <property type="protein sequence ID" value="OYD08989.1"/>
    <property type="molecule type" value="Genomic_DNA"/>
</dbReference>
<feature type="transmembrane region" description="Helical" evidence="1">
    <location>
        <begin position="52"/>
        <end position="71"/>
    </location>
</feature>
<accession>A0A235BAH4</accession>
<gene>
    <name evidence="2" type="ORF">CHM34_04235</name>
</gene>
<name>A0A235BAH4_9BACL</name>
<feature type="transmembrane region" description="Helical" evidence="1">
    <location>
        <begin position="223"/>
        <end position="245"/>
    </location>
</feature>
<sequence length="316" mass="36749">MKQALDSWKIELRLLSRNYWSWIVLILTGIYIIFGFPEFLLQYDPGRTLMGSAYVVVGGILIFLIYGWSLIHKEKESQIEEVIESLPHGIRGKILGKGLALVSVVALSMSYSMILVFYRFYKADVLSIFWVKAVPYLLLYWGLPFLVAGLLGMVIRLSISSKLSYLLILVVWILFSPLISILSDMNHSTPFISDWISKLQTFNLGQSDIHTPYDPVYGLPMEIYRWMKVLFWLLVSVFLLCLRYLQKTHHSLFPTQGWYVSAGFLVLILPVLYLWNLPDQPRFEQGNRVTEDYRQYYGDHPKIHFKNGVPFTIHSY</sequence>
<dbReference type="AlphaFoldDB" id="A0A235BAH4"/>
<keyword evidence="1" id="KW-1133">Transmembrane helix</keyword>
<keyword evidence="1" id="KW-0472">Membrane</keyword>
<protein>
    <submittedName>
        <fullName evidence="2">Uncharacterized protein</fullName>
    </submittedName>
</protein>
<feature type="transmembrane region" description="Helical" evidence="1">
    <location>
        <begin position="163"/>
        <end position="182"/>
    </location>
</feature>
<proteinExistence type="predicted"/>
<keyword evidence="3" id="KW-1185">Reference proteome</keyword>
<evidence type="ECO:0000313" key="2">
    <source>
        <dbReference type="EMBL" id="OYD08989.1"/>
    </source>
</evidence>
<feature type="transmembrane region" description="Helical" evidence="1">
    <location>
        <begin position="133"/>
        <end position="151"/>
    </location>
</feature>
<comment type="caution">
    <text evidence="2">The sequence shown here is derived from an EMBL/GenBank/DDBJ whole genome shotgun (WGS) entry which is preliminary data.</text>
</comment>
<organism evidence="2 3">
    <name type="scientific">Paludifilum halophilum</name>
    <dbReference type="NCBI Taxonomy" id="1642702"/>
    <lineage>
        <taxon>Bacteria</taxon>
        <taxon>Bacillati</taxon>
        <taxon>Bacillota</taxon>
        <taxon>Bacilli</taxon>
        <taxon>Bacillales</taxon>
        <taxon>Thermoactinomycetaceae</taxon>
        <taxon>Paludifilum</taxon>
    </lineage>
</organism>